<evidence type="ECO:0000313" key="3">
    <source>
        <dbReference type="Proteomes" id="UP000613512"/>
    </source>
</evidence>
<dbReference type="SUPFAM" id="SSF53474">
    <property type="entry name" value="alpha/beta-Hydrolases"/>
    <property type="match status" value="1"/>
</dbReference>
<sequence>MLRNFLSKLGHWLLQRIRLIPDKDRKNTKWFMLSFYITSLFVAIIYAIGNPTGVSLFAHVTNIGKLVLLHGITYCIWTLIISAILSFLYIPFPRLLLSSFSYLMFASVIVFIIEDSGVVFAFTFGISYSLLCLLFTLLLLLLFKKRFIMNLVIFSLLIVSSYLVFEHFGNALFTRDVPAMADMNLEQLNVENPGEEGNYSYTFLTYGSGTDKHRSEFGQNVNIITPTVDASHFITRWKDKREEFWGFNQSQLPINGRVWLPDGEGPFPVILIVHGNHTMEDFSTSGYDYLGEQLASRGFITISVDEDFINYSNVSGIPNNNYELRTWILLKHLVQLKDLNETIGNPLYEKVDLTNVGLVGHSRGGQAVAMAADYKRFFDDEPWFNQLQDIQIKGIVALAPTDKSLDGKRAWLSNVSYFVIQGAQDADINTFQGDRQYYRTSVSNDTFKASLYIAGANHSQFNTEWGSMDTSLPEGLILNQMQTIEPEEQRQLAKVNISAFFERTLHGQMIYEEFFRNYQHGISWLPDTIIVTKYENSTYFPLIEFDNNKPVMAKGISTNEDGFSEVNIFTPKDRRNNNRTVDASHLKWKSTAEYTIKLEEFDKNRLENKENLMLTMANFTGEDNRIPEIQILLETTDGIKVDLPLSAFLPFPPVITSDFTHFGWFDSIFREGKYENSWEAVFQSFEIPLDAFEKKNAKFDRNKLKRISLQFDRPSGEVLLEGIGLSR</sequence>
<dbReference type="AlphaFoldDB" id="A0A916RV58"/>
<dbReference type="RefSeq" id="WP_188383956.1">
    <property type="nucleotide sequence ID" value="NZ_BMEY01000006.1"/>
</dbReference>
<keyword evidence="1" id="KW-0812">Transmembrane</keyword>
<protein>
    <recommendedName>
        <fullName evidence="4">Alpha/beta hydrolase</fullName>
    </recommendedName>
</protein>
<name>A0A916RV58_9BACI</name>
<dbReference type="InterPro" id="IPR029058">
    <property type="entry name" value="AB_hydrolase_fold"/>
</dbReference>
<feature type="transmembrane region" description="Helical" evidence="1">
    <location>
        <begin position="95"/>
        <end position="113"/>
    </location>
</feature>
<feature type="transmembrane region" description="Helical" evidence="1">
    <location>
        <begin position="68"/>
        <end position="88"/>
    </location>
</feature>
<feature type="transmembrane region" description="Helical" evidence="1">
    <location>
        <begin position="30"/>
        <end position="48"/>
    </location>
</feature>
<organism evidence="2 3">
    <name type="scientific">Ornithinibacillus halotolerans</name>
    <dbReference type="NCBI Taxonomy" id="1274357"/>
    <lineage>
        <taxon>Bacteria</taxon>
        <taxon>Bacillati</taxon>
        <taxon>Bacillota</taxon>
        <taxon>Bacilli</taxon>
        <taxon>Bacillales</taxon>
        <taxon>Bacillaceae</taxon>
        <taxon>Ornithinibacillus</taxon>
    </lineage>
</organism>
<evidence type="ECO:0000313" key="2">
    <source>
        <dbReference type="EMBL" id="GGA71264.1"/>
    </source>
</evidence>
<gene>
    <name evidence="2" type="ORF">GCM10008025_13930</name>
</gene>
<dbReference type="Gene3D" id="3.40.50.1820">
    <property type="entry name" value="alpha/beta hydrolase"/>
    <property type="match status" value="1"/>
</dbReference>
<comment type="caution">
    <text evidence="2">The sequence shown here is derived from an EMBL/GenBank/DDBJ whole genome shotgun (WGS) entry which is preliminary data.</text>
</comment>
<reference evidence="2" key="1">
    <citation type="journal article" date="2014" name="Int. J. Syst. Evol. Microbiol.">
        <title>Complete genome sequence of Corynebacterium casei LMG S-19264T (=DSM 44701T), isolated from a smear-ripened cheese.</title>
        <authorList>
            <consortium name="US DOE Joint Genome Institute (JGI-PGF)"/>
            <person name="Walter F."/>
            <person name="Albersmeier A."/>
            <person name="Kalinowski J."/>
            <person name="Ruckert C."/>
        </authorList>
    </citation>
    <scope>NUCLEOTIDE SEQUENCE</scope>
    <source>
        <strain evidence="2">CGMCC 1.12408</strain>
    </source>
</reference>
<dbReference type="EMBL" id="BMEY01000006">
    <property type="protein sequence ID" value="GGA71264.1"/>
    <property type="molecule type" value="Genomic_DNA"/>
</dbReference>
<evidence type="ECO:0000256" key="1">
    <source>
        <dbReference type="SAM" id="Phobius"/>
    </source>
</evidence>
<dbReference type="InterPro" id="IPR017395">
    <property type="entry name" value="Chlorophyllase-like"/>
</dbReference>
<dbReference type="GO" id="GO:0047746">
    <property type="term" value="F:chlorophyllase activity"/>
    <property type="evidence" value="ECO:0007669"/>
    <property type="project" value="TreeGrafter"/>
</dbReference>
<reference evidence="2" key="2">
    <citation type="submission" date="2020-09" db="EMBL/GenBank/DDBJ databases">
        <authorList>
            <person name="Sun Q."/>
            <person name="Zhou Y."/>
        </authorList>
    </citation>
    <scope>NUCLEOTIDE SEQUENCE</scope>
    <source>
        <strain evidence="2">CGMCC 1.12408</strain>
    </source>
</reference>
<accession>A0A916RV58</accession>
<proteinExistence type="predicted"/>
<dbReference type="Pfam" id="PF07224">
    <property type="entry name" value="Chlorophyllase"/>
    <property type="match status" value="1"/>
</dbReference>
<dbReference type="GO" id="GO:0015996">
    <property type="term" value="P:chlorophyll catabolic process"/>
    <property type="evidence" value="ECO:0007669"/>
    <property type="project" value="TreeGrafter"/>
</dbReference>
<dbReference type="PANTHER" id="PTHR33428">
    <property type="entry name" value="CHLOROPHYLLASE-2, CHLOROPLASTIC"/>
    <property type="match status" value="1"/>
</dbReference>
<feature type="transmembrane region" description="Helical" evidence="1">
    <location>
        <begin position="147"/>
        <end position="165"/>
    </location>
</feature>
<dbReference type="PANTHER" id="PTHR33428:SF2">
    <property type="entry name" value="CHLOROPHYLLASE-2"/>
    <property type="match status" value="1"/>
</dbReference>
<feature type="transmembrane region" description="Helical" evidence="1">
    <location>
        <begin position="119"/>
        <end position="140"/>
    </location>
</feature>
<dbReference type="Proteomes" id="UP000613512">
    <property type="component" value="Unassembled WGS sequence"/>
</dbReference>
<keyword evidence="1" id="KW-0472">Membrane</keyword>
<keyword evidence="1" id="KW-1133">Transmembrane helix</keyword>
<evidence type="ECO:0008006" key="4">
    <source>
        <dbReference type="Google" id="ProtNLM"/>
    </source>
</evidence>
<keyword evidence="3" id="KW-1185">Reference proteome</keyword>